<dbReference type="EMBL" id="BART01021210">
    <property type="protein sequence ID" value="GAG97491.1"/>
    <property type="molecule type" value="Genomic_DNA"/>
</dbReference>
<proteinExistence type="predicted"/>
<dbReference type="AlphaFoldDB" id="X1DM65"/>
<protein>
    <recommendedName>
        <fullName evidence="2">DUF4143 domain-containing protein</fullName>
    </recommendedName>
</protein>
<evidence type="ECO:0000313" key="1">
    <source>
        <dbReference type="EMBL" id="GAG97491.1"/>
    </source>
</evidence>
<comment type="caution">
    <text evidence="1">The sequence shown here is derived from an EMBL/GenBank/DDBJ whole genome shotgun (WGS) entry which is preliminary data.</text>
</comment>
<name>X1DM65_9ZZZZ</name>
<organism evidence="1">
    <name type="scientific">marine sediment metagenome</name>
    <dbReference type="NCBI Taxonomy" id="412755"/>
    <lineage>
        <taxon>unclassified sequences</taxon>
        <taxon>metagenomes</taxon>
        <taxon>ecological metagenomes</taxon>
    </lineage>
</organism>
<evidence type="ECO:0008006" key="2">
    <source>
        <dbReference type="Google" id="ProtNLM"/>
    </source>
</evidence>
<dbReference type="Pfam" id="PF06319">
    <property type="entry name" value="MmcB-like"/>
    <property type="match status" value="1"/>
</dbReference>
<accession>X1DM65</accession>
<dbReference type="InterPro" id="IPR009394">
    <property type="entry name" value="MmcB-like"/>
</dbReference>
<reference evidence="1" key="1">
    <citation type="journal article" date="2014" name="Front. Microbiol.">
        <title>High frequency of phylogenetically diverse reductive dehalogenase-homologous genes in deep subseafloor sedimentary metagenomes.</title>
        <authorList>
            <person name="Kawai M."/>
            <person name="Futagami T."/>
            <person name="Toyoda A."/>
            <person name="Takaki Y."/>
            <person name="Nishi S."/>
            <person name="Hori S."/>
            <person name="Arai W."/>
            <person name="Tsubouchi T."/>
            <person name="Morono Y."/>
            <person name="Uchiyama I."/>
            <person name="Ito T."/>
            <person name="Fujiyama A."/>
            <person name="Inagaki F."/>
            <person name="Takami H."/>
        </authorList>
    </citation>
    <scope>NUCLEOTIDE SEQUENCE</scope>
    <source>
        <strain evidence="1">Expedition CK06-06</strain>
    </source>
</reference>
<sequence length="92" mass="10777">MRITSDSIKASVAAYYRYQRQFPLVALEANSQLEPFNDGGQADVLAVDKHRLLIEVEVKLTLADLKRDRHKLKHRNYRDNLVNYPTHLFYFA</sequence>
<gene>
    <name evidence="1" type="ORF">S01H4_39203</name>
</gene>